<evidence type="ECO:0000313" key="2">
    <source>
        <dbReference type="Proteomes" id="UP001454036"/>
    </source>
</evidence>
<sequence length="82" mass="9442">MEGEGAGFARRERELDLQGEFEGDSEAVCEILREMTQQVKVNVRFPFIFLIEEESETNHQGMEKVSPSKCYPLLHCDNHLDP</sequence>
<dbReference type="EMBL" id="BAABME010003529">
    <property type="protein sequence ID" value="GAA0159138.1"/>
    <property type="molecule type" value="Genomic_DNA"/>
</dbReference>
<reference evidence="1 2" key="1">
    <citation type="submission" date="2024-01" db="EMBL/GenBank/DDBJ databases">
        <title>The complete chloroplast genome sequence of Lithospermum erythrorhizon: insights into the phylogenetic relationship among Boraginaceae species and the maternal lineages of purple gromwells.</title>
        <authorList>
            <person name="Okada T."/>
            <person name="Watanabe K."/>
        </authorList>
    </citation>
    <scope>NUCLEOTIDE SEQUENCE [LARGE SCALE GENOMIC DNA]</scope>
</reference>
<dbReference type="AlphaFoldDB" id="A0AAV3Q9M1"/>
<organism evidence="1 2">
    <name type="scientific">Lithospermum erythrorhizon</name>
    <name type="common">Purple gromwell</name>
    <name type="synonym">Lithospermum officinale var. erythrorhizon</name>
    <dbReference type="NCBI Taxonomy" id="34254"/>
    <lineage>
        <taxon>Eukaryota</taxon>
        <taxon>Viridiplantae</taxon>
        <taxon>Streptophyta</taxon>
        <taxon>Embryophyta</taxon>
        <taxon>Tracheophyta</taxon>
        <taxon>Spermatophyta</taxon>
        <taxon>Magnoliopsida</taxon>
        <taxon>eudicotyledons</taxon>
        <taxon>Gunneridae</taxon>
        <taxon>Pentapetalae</taxon>
        <taxon>asterids</taxon>
        <taxon>lamiids</taxon>
        <taxon>Boraginales</taxon>
        <taxon>Boraginaceae</taxon>
        <taxon>Boraginoideae</taxon>
        <taxon>Lithospermeae</taxon>
        <taxon>Lithospermum</taxon>
    </lineage>
</organism>
<gene>
    <name evidence="1" type="ORF">LIER_15989</name>
</gene>
<comment type="caution">
    <text evidence="1">The sequence shown here is derived from an EMBL/GenBank/DDBJ whole genome shotgun (WGS) entry which is preliminary data.</text>
</comment>
<accession>A0AAV3Q9M1</accession>
<keyword evidence="2" id="KW-1185">Reference proteome</keyword>
<proteinExistence type="predicted"/>
<evidence type="ECO:0000313" key="1">
    <source>
        <dbReference type="EMBL" id="GAA0159138.1"/>
    </source>
</evidence>
<dbReference type="Proteomes" id="UP001454036">
    <property type="component" value="Unassembled WGS sequence"/>
</dbReference>
<name>A0AAV3Q9M1_LITER</name>
<protein>
    <submittedName>
        <fullName evidence="1">Uncharacterized protein</fullName>
    </submittedName>
</protein>